<keyword evidence="2" id="KW-0285">Flavoprotein</keyword>
<dbReference type="SUPFAM" id="SSF52343">
    <property type="entry name" value="Ferredoxin reductase-like, C-terminal NADP-linked domain"/>
    <property type="match status" value="1"/>
</dbReference>
<dbReference type="Pfam" id="PF00175">
    <property type="entry name" value="NAD_binding_1"/>
    <property type="match status" value="1"/>
</dbReference>
<dbReference type="InterPro" id="IPR039261">
    <property type="entry name" value="FNR_nucleotide-bd"/>
</dbReference>
<dbReference type="InterPro" id="IPR023173">
    <property type="entry name" value="NADPH_Cyt_P450_Rdtase_alpha"/>
</dbReference>
<evidence type="ECO:0000256" key="1">
    <source>
        <dbReference type="ARBA" id="ARBA00001974"/>
    </source>
</evidence>
<dbReference type="GO" id="GO:0030586">
    <property type="term" value="F:[methionine synthase] reductase (NADPH) activity"/>
    <property type="evidence" value="ECO:0007669"/>
    <property type="project" value="TreeGrafter"/>
</dbReference>
<evidence type="ECO:0000256" key="4">
    <source>
        <dbReference type="ARBA" id="ARBA00023002"/>
    </source>
</evidence>
<dbReference type="InterPro" id="IPR017938">
    <property type="entry name" value="Riboflavin_synthase-like_b-brl"/>
</dbReference>
<dbReference type="GO" id="GO:0009086">
    <property type="term" value="P:methionine biosynthetic process"/>
    <property type="evidence" value="ECO:0007669"/>
    <property type="project" value="TreeGrafter"/>
</dbReference>
<evidence type="ECO:0000313" key="6">
    <source>
        <dbReference type="EMBL" id="KAF9764599.1"/>
    </source>
</evidence>
<comment type="caution">
    <text evidence="6">The sequence shown here is derived from an EMBL/GenBank/DDBJ whole genome shotgun (WGS) entry which is preliminary data.</text>
</comment>
<dbReference type="InterPro" id="IPR003097">
    <property type="entry name" value="CysJ-like_FAD-binding"/>
</dbReference>
<protein>
    <submittedName>
        <fullName evidence="6">Sulfite reductase [NADPH] flavoprotein alpha-component</fullName>
    </submittedName>
</protein>
<keyword evidence="3" id="KW-0274">FAD</keyword>
<dbReference type="GO" id="GO:0010181">
    <property type="term" value="F:FMN binding"/>
    <property type="evidence" value="ECO:0007669"/>
    <property type="project" value="TreeGrafter"/>
</dbReference>
<dbReference type="SUPFAM" id="SSF63380">
    <property type="entry name" value="Riboflavin synthase domain-like"/>
    <property type="match status" value="1"/>
</dbReference>
<evidence type="ECO:0000256" key="2">
    <source>
        <dbReference type="ARBA" id="ARBA00022630"/>
    </source>
</evidence>
<organism evidence="6 7">
    <name type="scientific">Nosema granulosis</name>
    <dbReference type="NCBI Taxonomy" id="83296"/>
    <lineage>
        <taxon>Eukaryota</taxon>
        <taxon>Fungi</taxon>
        <taxon>Fungi incertae sedis</taxon>
        <taxon>Microsporidia</taxon>
        <taxon>Nosematidae</taxon>
        <taxon>Nosema</taxon>
    </lineage>
</organism>
<evidence type="ECO:0000313" key="7">
    <source>
        <dbReference type="Proteomes" id="UP000740883"/>
    </source>
</evidence>
<keyword evidence="7" id="KW-1185">Reference proteome</keyword>
<dbReference type="OrthoDB" id="1856718at2759"/>
<dbReference type="GO" id="GO:0005829">
    <property type="term" value="C:cytosol"/>
    <property type="evidence" value="ECO:0007669"/>
    <property type="project" value="TreeGrafter"/>
</dbReference>
<comment type="cofactor">
    <cofactor evidence="1">
        <name>FAD</name>
        <dbReference type="ChEBI" id="CHEBI:57692"/>
    </cofactor>
</comment>
<dbReference type="EMBL" id="SBJO01000015">
    <property type="protein sequence ID" value="KAF9764599.1"/>
    <property type="molecule type" value="Genomic_DNA"/>
</dbReference>
<dbReference type="Gene3D" id="1.20.990.10">
    <property type="entry name" value="NADPH-cytochrome p450 Reductase, Chain A, domain 3"/>
    <property type="match status" value="1"/>
</dbReference>
<dbReference type="InterPro" id="IPR001709">
    <property type="entry name" value="Flavoprot_Pyr_Nucl_cyt_Rdtase"/>
</dbReference>
<dbReference type="Proteomes" id="UP000740883">
    <property type="component" value="Unassembled WGS sequence"/>
</dbReference>
<sequence>MKFNKIQINLKDYKKLNIQDSSKVEINRTNKTIEKFTFSAHSDLQDCEISEINKLGATWRDVYRVRFNLSGDFEPGDSIGILCPNKDEYAEKMLEFLNLKDEAYEIQRDGKNAFDFKGRLFDFFKYVYDFTGLPKKSTLMRLSKGNKYLEYLSSREGSVDYFGMIKNWNNILDVICMFGCKPTLEDVISGCEILKPRYYSLINKKDENYEILAGVISKEVQMYNTNSRNDYSSSDYSNGDYSNGDYSSSYACGTETRYGHFSQFIKNPNGFIKICHRPSKLMRLNNSKKALIICTGTGLAPFLSFLKNKQTDQKFWVIYGFRNLEDDLFEGVYENTVVDKILSSQGAHVTDFLKLNSTKIKEYTEKDCSVYVCGRMDMQKEVFRIFVAEFNTVVEEKRLFFDSWQ</sequence>
<dbReference type="GO" id="GO:0050660">
    <property type="term" value="F:flavin adenine dinucleotide binding"/>
    <property type="evidence" value="ECO:0007669"/>
    <property type="project" value="TreeGrafter"/>
</dbReference>
<dbReference type="InterPro" id="IPR017927">
    <property type="entry name" value="FAD-bd_FR_type"/>
</dbReference>
<dbReference type="AlphaFoldDB" id="A0A9P6H1F0"/>
<evidence type="ECO:0000259" key="5">
    <source>
        <dbReference type="PROSITE" id="PS51384"/>
    </source>
</evidence>
<reference evidence="6 7" key="1">
    <citation type="journal article" date="2020" name="Genome Biol. Evol.">
        <title>Comparative genomics of strictly vertically transmitted, feminizing microsporidia endosymbionts of amphipod crustaceans.</title>
        <authorList>
            <person name="Cormier A."/>
            <person name="Chebbi M.A."/>
            <person name="Giraud I."/>
            <person name="Wattier R."/>
            <person name="Teixeira M."/>
            <person name="Gilbert C."/>
            <person name="Rigaud T."/>
            <person name="Cordaux R."/>
        </authorList>
    </citation>
    <scope>NUCLEOTIDE SEQUENCE [LARGE SCALE GENOMIC DNA]</scope>
    <source>
        <strain evidence="6 7">Ou3-Ou53</strain>
    </source>
</reference>
<name>A0A9P6H1F0_9MICR</name>
<dbReference type="GO" id="GO:0050667">
    <property type="term" value="P:homocysteine metabolic process"/>
    <property type="evidence" value="ECO:0007669"/>
    <property type="project" value="TreeGrafter"/>
</dbReference>
<dbReference type="PANTHER" id="PTHR19384">
    <property type="entry name" value="NITRIC OXIDE SYNTHASE-RELATED"/>
    <property type="match status" value="1"/>
</dbReference>
<dbReference type="Pfam" id="PF00667">
    <property type="entry name" value="FAD_binding_1"/>
    <property type="match status" value="1"/>
</dbReference>
<dbReference type="Gene3D" id="3.40.50.80">
    <property type="entry name" value="Nucleotide-binding domain of ferredoxin-NADP reductase (FNR) module"/>
    <property type="match status" value="1"/>
</dbReference>
<keyword evidence="4" id="KW-0560">Oxidoreductase</keyword>
<dbReference type="PANTHER" id="PTHR19384:SF84">
    <property type="entry name" value="METHIONINE SYNTHASE REDUCTASE"/>
    <property type="match status" value="1"/>
</dbReference>
<dbReference type="PROSITE" id="PS51384">
    <property type="entry name" value="FAD_FR"/>
    <property type="match status" value="1"/>
</dbReference>
<gene>
    <name evidence="6" type="primary">cysJ</name>
    <name evidence="6" type="ORF">NGRA_0428</name>
</gene>
<dbReference type="Gene3D" id="2.40.30.10">
    <property type="entry name" value="Translation factors"/>
    <property type="match status" value="1"/>
</dbReference>
<evidence type="ECO:0000256" key="3">
    <source>
        <dbReference type="ARBA" id="ARBA00022827"/>
    </source>
</evidence>
<dbReference type="PRINTS" id="PR00371">
    <property type="entry name" value="FPNCR"/>
</dbReference>
<accession>A0A9P6H1F0</accession>
<feature type="domain" description="FAD-binding FR-type" evidence="5">
    <location>
        <begin position="42"/>
        <end position="264"/>
    </location>
</feature>
<proteinExistence type="predicted"/>
<dbReference type="InterPro" id="IPR001433">
    <property type="entry name" value="OxRdtase_FAD/NAD-bd"/>
</dbReference>